<dbReference type="Proteomes" id="UP000237631">
    <property type="component" value="Unassembled WGS sequence"/>
</dbReference>
<dbReference type="GO" id="GO:0016925">
    <property type="term" value="P:protein sumoylation"/>
    <property type="evidence" value="ECO:0007669"/>
    <property type="project" value="TreeGrafter"/>
</dbReference>
<dbReference type="GO" id="GO:0000785">
    <property type="term" value="C:chromatin"/>
    <property type="evidence" value="ECO:0007669"/>
    <property type="project" value="TreeGrafter"/>
</dbReference>
<dbReference type="GO" id="GO:0061665">
    <property type="term" value="F:SUMO ligase activity"/>
    <property type="evidence" value="ECO:0007669"/>
    <property type="project" value="TreeGrafter"/>
</dbReference>
<feature type="domain" description="SP-RING-type" evidence="6">
    <location>
        <begin position="907"/>
        <end position="999"/>
    </location>
</feature>
<reference evidence="8" key="1">
    <citation type="journal article" date="2017" name="bioRxiv">
        <title>Conservation of a gene cluster reveals novel cercosporin biosynthetic mechanisms and extends production to the genus Colletotrichum.</title>
        <authorList>
            <person name="de Jonge R."/>
            <person name="Ebert M.K."/>
            <person name="Huitt-Roehl C.R."/>
            <person name="Pal P."/>
            <person name="Suttle J.C."/>
            <person name="Spanner R.E."/>
            <person name="Neubauer J.D."/>
            <person name="Jurick W.M.II."/>
            <person name="Stott K.A."/>
            <person name="Secor G.A."/>
            <person name="Thomma B.P.H.J."/>
            <person name="Van de Peer Y."/>
            <person name="Townsend C.A."/>
            <person name="Bolton M.D."/>
        </authorList>
    </citation>
    <scope>NUCLEOTIDE SEQUENCE [LARGE SCALE GENOMIC DNA]</scope>
    <source>
        <strain evidence="8">CBS538.71</strain>
    </source>
</reference>
<dbReference type="PANTHER" id="PTHR10782:SF4">
    <property type="entry name" value="TONALLI, ISOFORM E"/>
    <property type="match status" value="1"/>
</dbReference>
<dbReference type="EMBL" id="PNEN01001755">
    <property type="protein sequence ID" value="PPJ51400.1"/>
    <property type="molecule type" value="Genomic_DNA"/>
</dbReference>
<comment type="caution">
    <text evidence="7">The sequence shown here is derived from an EMBL/GenBank/DDBJ whole genome shotgun (WGS) entry which is preliminary data.</text>
</comment>
<keyword evidence="3" id="KW-0862">Zinc</keyword>
<keyword evidence="1" id="KW-0479">Metal-binding</keyword>
<accession>A0A2S6BV83</accession>
<feature type="region of interest" description="Disordered" evidence="5">
    <location>
        <begin position="125"/>
        <end position="150"/>
    </location>
</feature>
<evidence type="ECO:0000256" key="5">
    <source>
        <dbReference type="SAM" id="MobiDB-lite"/>
    </source>
</evidence>
<dbReference type="Gene3D" id="3.30.40.10">
    <property type="entry name" value="Zinc/RING finger domain, C3HC4 (zinc finger)"/>
    <property type="match status" value="1"/>
</dbReference>
<feature type="compositionally biased region" description="Basic and acidic residues" evidence="5">
    <location>
        <begin position="1021"/>
        <end position="1035"/>
    </location>
</feature>
<gene>
    <name evidence="7" type="ORF">CBER1_08552</name>
</gene>
<keyword evidence="8" id="KW-1185">Reference proteome</keyword>
<dbReference type="PANTHER" id="PTHR10782">
    <property type="entry name" value="ZINC FINGER MIZ DOMAIN-CONTAINING PROTEIN"/>
    <property type="match status" value="1"/>
</dbReference>
<evidence type="ECO:0000256" key="1">
    <source>
        <dbReference type="ARBA" id="ARBA00022723"/>
    </source>
</evidence>
<feature type="compositionally biased region" description="Basic residues" evidence="5">
    <location>
        <begin position="248"/>
        <end position="259"/>
    </location>
</feature>
<proteinExistence type="predicted"/>
<dbReference type="OrthoDB" id="27975at2759"/>
<feature type="region of interest" description="Disordered" evidence="5">
    <location>
        <begin position="566"/>
        <end position="615"/>
    </location>
</feature>
<keyword evidence="2 4" id="KW-0863">Zinc-finger</keyword>
<dbReference type="AlphaFoldDB" id="A0A2S6BV83"/>
<evidence type="ECO:0000259" key="6">
    <source>
        <dbReference type="PROSITE" id="PS51044"/>
    </source>
</evidence>
<feature type="compositionally biased region" description="Low complexity" evidence="5">
    <location>
        <begin position="577"/>
        <end position="610"/>
    </location>
</feature>
<evidence type="ECO:0000256" key="2">
    <source>
        <dbReference type="ARBA" id="ARBA00022771"/>
    </source>
</evidence>
<feature type="region of interest" description="Disordered" evidence="5">
    <location>
        <begin position="174"/>
        <end position="292"/>
    </location>
</feature>
<evidence type="ECO:0000313" key="8">
    <source>
        <dbReference type="Proteomes" id="UP000237631"/>
    </source>
</evidence>
<feature type="compositionally biased region" description="Polar residues" evidence="5">
    <location>
        <begin position="52"/>
        <end position="61"/>
    </location>
</feature>
<evidence type="ECO:0000256" key="4">
    <source>
        <dbReference type="PROSITE-ProRule" id="PRU00452"/>
    </source>
</evidence>
<feature type="region of interest" description="Disordered" evidence="5">
    <location>
        <begin position="1021"/>
        <end position="1054"/>
    </location>
</feature>
<evidence type="ECO:0000256" key="3">
    <source>
        <dbReference type="ARBA" id="ARBA00022833"/>
    </source>
</evidence>
<feature type="region of interest" description="Disordered" evidence="5">
    <location>
        <begin position="1"/>
        <end position="75"/>
    </location>
</feature>
<protein>
    <recommendedName>
        <fullName evidence="6">SP-RING-type domain-containing protein</fullName>
    </recommendedName>
</protein>
<evidence type="ECO:0000313" key="7">
    <source>
        <dbReference type="EMBL" id="PPJ51400.1"/>
    </source>
</evidence>
<dbReference type="PROSITE" id="PS51044">
    <property type="entry name" value="ZF_SP_RING"/>
    <property type="match status" value="1"/>
</dbReference>
<dbReference type="InterPro" id="IPR013083">
    <property type="entry name" value="Znf_RING/FYVE/PHD"/>
</dbReference>
<organism evidence="7 8">
    <name type="scientific">Cercospora berteroae</name>
    <dbReference type="NCBI Taxonomy" id="357750"/>
    <lineage>
        <taxon>Eukaryota</taxon>
        <taxon>Fungi</taxon>
        <taxon>Dikarya</taxon>
        <taxon>Ascomycota</taxon>
        <taxon>Pezizomycotina</taxon>
        <taxon>Dothideomycetes</taxon>
        <taxon>Dothideomycetidae</taxon>
        <taxon>Mycosphaerellales</taxon>
        <taxon>Mycosphaerellaceae</taxon>
        <taxon>Cercospora</taxon>
    </lineage>
</organism>
<dbReference type="GO" id="GO:0008270">
    <property type="term" value="F:zinc ion binding"/>
    <property type="evidence" value="ECO:0007669"/>
    <property type="project" value="UniProtKB-KW"/>
</dbReference>
<dbReference type="STRING" id="357750.A0A2S6BV83"/>
<name>A0A2S6BV83_9PEZI</name>
<dbReference type="InterPro" id="IPR004181">
    <property type="entry name" value="Znf_MIZ"/>
</dbReference>
<sequence length="1054" mass="116500">MLAPDERLAKRKRHEGPTPPAIAQSNAGQQGRWMSKRLDNSARAPPAPPPTQNSLSTTNGVLSLDEDDDTNGQEAPIAPARHLNAFEAGALGSVPDLVRYSVPSTLSMVDPETALPGVQLLARKSMDPTTRSAPSLPSPAPSDENTNSPTLAENQINALRSRQLSGQARLSMDHNITNIRPPVPRSPLTMQSPGLPRQQISQSSLPNPSPLPRAVAGPVSATLPHQSTAYAQPPLPSPLVAPQSQTLHQRRGFQGHPQRRQLSGPTLLSDAPPLQSPPIASMGSVGHGHPQQLQHVTQIPAASRVPKETLLARLKTKTSELHAVLSNVDHGRLKLLRDAVEKEDWFYQILSQIFCLHSVMPSLLPKSLKDVPGGSWDAVEGLICSNDSVNKELLNFFADFPEPIMEIYSDSLNIREVYEQRARSVKAFLAALPKYWLLMLNKGFETRAPPLVEDMVDVLRLHSIVLQTTCFRAIARRFWGLKDTPGTEAIIRLHELDQQAYPYIMQGWRRNEQEKLQALAAFRSLFTIWNSYQQQRQQLDGASDTFPVFSIPPEIEAVFRMMPPSLASKLQPPHQPQPRVMQQQQQQRQQILPRSIHQQSQSPIQQSPLQTRASSQMWAQPQPHVNMPPPSPMLAYSGGQTPLQSPVFAGQSHGVLAMPSPNVPPNSAAQPGQARLVKTRVFPTFEETPRPQPTHPDSNRSALHQAYLRSPILKASDTDVDASKLFRHVVGYALPPATIRKKSSVQVATFNLSHTTFRRIPKTVSSTIPGAPKVRTIDENSVLYRVRCCAVPAAGYTTESSWVVADNTWPEELSFELNGVQLDCRRKLHHGRYLPIDVTSYVLSGENKLKILNSRLADDKRKFDFAVAVEEIGIMSYDSIKQNLGLISEQDSLAAIKKALAGSDDDADDEIAVTSSNMTISMVEPLSQARLVDTPVRGVNCLHKDVFDLDVLLSVCKRQKPDWPAVVDCWRCPLCRGDVRPQTLIVDEFLVKVRAELERRNALDTKAIIIDADGNWKPKIEERTGVRSPSLERKGGSRRASAGPPKGVEIIELD</sequence>